<dbReference type="RefSeq" id="WP_018748350.1">
    <property type="nucleotide sequence ID" value="NZ_BSOZ01000081.1"/>
</dbReference>
<dbReference type="Pfam" id="PF01522">
    <property type="entry name" value="Polysacc_deac_1"/>
    <property type="match status" value="1"/>
</dbReference>
<keyword evidence="4" id="KW-1185">Reference proteome</keyword>
<dbReference type="Proteomes" id="UP001156836">
    <property type="component" value="Unassembled WGS sequence"/>
</dbReference>
<evidence type="ECO:0000313" key="4">
    <source>
        <dbReference type="Proteomes" id="UP001156836"/>
    </source>
</evidence>
<accession>A0ABQ6BVH5</accession>
<dbReference type="SUPFAM" id="SSF88713">
    <property type="entry name" value="Glycoside hydrolase/deacetylase"/>
    <property type="match status" value="1"/>
</dbReference>
<name>A0ABQ6BVH5_9NEIS</name>
<dbReference type="Gene3D" id="3.20.20.370">
    <property type="entry name" value="Glycoside hydrolase/deacetylase"/>
    <property type="match status" value="1"/>
</dbReference>
<keyword evidence="1" id="KW-0732">Signal</keyword>
<dbReference type="InterPro" id="IPR011330">
    <property type="entry name" value="Glyco_hydro/deAcase_b/a-brl"/>
</dbReference>
<proteinExistence type="predicted"/>
<protein>
    <recommendedName>
        <fullName evidence="2">NodB homology domain-containing protein</fullName>
    </recommendedName>
</protein>
<dbReference type="PROSITE" id="PS51677">
    <property type="entry name" value="NODB"/>
    <property type="match status" value="1"/>
</dbReference>
<sequence>MKAARAVPVLMYHHVSPAPGLVTVSPATFAEHMGWLARAGYTTLNTRQFAGFLAGEAVPDKSVLVTFDDGYLDNWVYAHPVLARHGQRAVLFTVSGWVGDGPARPHAGNGDGDSSPLPATPDHRACKAAIAEGRADEVIVRASEVAAMRAAGTFEFHSHTHSHTRWDKQCADPAEKRARLAEDLAASRADFAARLGGASDQLCWPQGYFDDDYLAVAREAGFRHLYTTVPGANLPGQDREHIHRLVVKDKPASWLASRLWLYRRPTLARLYTALKRR</sequence>
<reference evidence="4" key="1">
    <citation type="journal article" date="2019" name="Int. J. Syst. Evol. Microbiol.">
        <title>The Global Catalogue of Microorganisms (GCM) 10K type strain sequencing project: providing services to taxonomists for standard genome sequencing and annotation.</title>
        <authorList>
            <consortium name="The Broad Institute Genomics Platform"/>
            <consortium name="The Broad Institute Genome Sequencing Center for Infectious Disease"/>
            <person name="Wu L."/>
            <person name="Ma J."/>
        </authorList>
    </citation>
    <scope>NUCLEOTIDE SEQUENCE [LARGE SCALE GENOMIC DNA]</scope>
    <source>
        <strain evidence="4">NBRC 104970</strain>
    </source>
</reference>
<comment type="caution">
    <text evidence="3">The sequence shown here is derived from an EMBL/GenBank/DDBJ whole genome shotgun (WGS) entry which is preliminary data.</text>
</comment>
<dbReference type="PANTHER" id="PTHR34216:SF13">
    <property type="entry name" value="XYLANASE_CHITIN DEACETYLASE"/>
    <property type="match status" value="1"/>
</dbReference>
<evidence type="ECO:0000256" key="1">
    <source>
        <dbReference type="ARBA" id="ARBA00022729"/>
    </source>
</evidence>
<organism evidence="3 4">
    <name type="scientific">Chitiniphilus shinanonensis</name>
    <dbReference type="NCBI Taxonomy" id="553088"/>
    <lineage>
        <taxon>Bacteria</taxon>
        <taxon>Pseudomonadati</taxon>
        <taxon>Pseudomonadota</taxon>
        <taxon>Betaproteobacteria</taxon>
        <taxon>Neisseriales</taxon>
        <taxon>Chitinibacteraceae</taxon>
        <taxon>Chitiniphilus</taxon>
    </lineage>
</organism>
<evidence type="ECO:0000259" key="2">
    <source>
        <dbReference type="PROSITE" id="PS51677"/>
    </source>
</evidence>
<dbReference type="InterPro" id="IPR051398">
    <property type="entry name" value="Polysacch_Deacetylase"/>
</dbReference>
<evidence type="ECO:0000313" key="3">
    <source>
        <dbReference type="EMBL" id="GLS05995.1"/>
    </source>
</evidence>
<dbReference type="EMBL" id="BSOZ01000081">
    <property type="protein sequence ID" value="GLS05995.1"/>
    <property type="molecule type" value="Genomic_DNA"/>
</dbReference>
<gene>
    <name evidence="3" type="ORF">GCM10007860_31590</name>
</gene>
<dbReference type="InterPro" id="IPR002509">
    <property type="entry name" value="NODB_dom"/>
</dbReference>
<dbReference type="CDD" id="cd10969">
    <property type="entry name" value="CE4_Ecf1_like_5s"/>
    <property type="match status" value="1"/>
</dbReference>
<dbReference type="PANTHER" id="PTHR34216">
    <property type="match status" value="1"/>
</dbReference>
<feature type="domain" description="NodB homology" evidence="2">
    <location>
        <begin position="61"/>
        <end position="277"/>
    </location>
</feature>